<dbReference type="PROSITE" id="PS50175">
    <property type="entry name" value="ASP_PROT_RETROV"/>
    <property type="match status" value="1"/>
</dbReference>
<dbReference type="AlphaFoldDB" id="A0A6S7LV12"/>
<dbReference type="Pfam" id="PF03564">
    <property type="entry name" value="DUF1759"/>
    <property type="match status" value="1"/>
</dbReference>
<dbReference type="GO" id="GO:0004190">
    <property type="term" value="F:aspartic-type endopeptidase activity"/>
    <property type="evidence" value="ECO:0007669"/>
    <property type="project" value="InterPro"/>
</dbReference>
<feature type="compositionally biased region" description="Low complexity" evidence="1">
    <location>
        <begin position="201"/>
        <end position="210"/>
    </location>
</feature>
<comment type="caution">
    <text evidence="2">The sequence shown here is derived from an EMBL/GenBank/DDBJ whole genome shotgun (WGS) entry which is preliminary data.</text>
</comment>
<dbReference type="OrthoDB" id="10071960at2759"/>
<dbReference type="PANTHER" id="PTHR47331">
    <property type="entry name" value="PHD-TYPE DOMAIN-CONTAINING PROTEIN"/>
    <property type="match status" value="1"/>
</dbReference>
<feature type="non-terminal residue" evidence="2">
    <location>
        <position position="430"/>
    </location>
</feature>
<evidence type="ECO:0000313" key="3">
    <source>
        <dbReference type="Proteomes" id="UP001152795"/>
    </source>
</evidence>
<organism evidence="2 3">
    <name type="scientific">Paramuricea clavata</name>
    <name type="common">Red gorgonian</name>
    <name type="synonym">Violescent sea-whip</name>
    <dbReference type="NCBI Taxonomy" id="317549"/>
    <lineage>
        <taxon>Eukaryota</taxon>
        <taxon>Metazoa</taxon>
        <taxon>Cnidaria</taxon>
        <taxon>Anthozoa</taxon>
        <taxon>Octocorallia</taxon>
        <taxon>Malacalcyonacea</taxon>
        <taxon>Plexauridae</taxon>
        <taxon>Paramuricea</taxon>
    </lineage>
</organism>
<reference evidence="2" key="1">
    <citation type="submission" date="2020-04" db="EMBL/GenBank/DDBJ databases">
        <authorList>
            <person name="Alioto T."/>
            <person name="Alioto T."/>
            <person name="Gomez Garrido J."/>
        </authorList>
    </citation>
    <scope>NUCLEOTIDE SEQUENCE</scope>
    <source>
        <strain evidence="2">A484AB</strain>
    </source>
</reference>
<dbReference type="GO" id="GO:0006508">
    <property type="term" value="P:proteolysis"/>
    <property type="evidence" value="ECO:0007669"/>
    <property type="project" value="InterPro"/>
</dbReference>
<dbReference type="EMBL" id="CACRXK020040987">
    <property type="protein sequence ID" value="CAB4045672.1"/>
    <property type="molecule type" value="Genomic_DNA"/>
</dbReference>
<feature type="region of interest" description="Disordered" evidence="1">
    <location>
        <begin position="198"/>
        <end position="218"/>
    </location>
</feature>
<gene>
    <name evidence="2" type="ORF">PACLA_8A074416</name>
</gene>
<name>A0A6S7LV12_PARCT</name>
<sequence>MIDINNLQKASAILKFSGDIRDFINWRASFLETVHYKVNESAARKITALNSTLPSEIFIKISRGTTYSADGYVARIKNLEKDFGDGAKLYNVVWRNLTKAPHIGNIKQTNNVESFVRLFDEFVNHAKILDIGHDDKLVYSIITSKFDEDIVLKFQSSARLTGIEVNATNFRDWLDAELQEVLSLRAGQMHLSLRGENRYGSSGSRFSSQSAPGQKSTTKKTTFDNLFVADTSAKLVEIENPITGEKRFLNAMIDSGADKNSLDVSFARAMNLNGETVPFAINGVGGIVASYQQGMIADVIVRNVTNPNFSRLIKVQCFPEPAGKITPPSWQMLKQKFKHLNDIKVPDFVNEPVSLIIGNDDPSLQLSLEEREGSSNQPFARLYKLGWCIYGPINSCGNKQRGIAFPSINENYFVDINETDWNFETLKAGL</sequence>
<keyword evidence="3" id="KW-1185">Reference proteome</keyword>
<dbReference type="Proteomes" id="UP001152795">
    <property type="component" value="Unassembled WGS sequence"/>
</dbReference>
<evidence type="ECO:0000313" key="2">
    <source>
        <dbReference type="EMBL" id="CAB4045672.1"/>
    </source>
</evidence>
<evidence type="ECO:0000256" key="1">
    <source>
        <dbReference type="SAM" id="MobiDB-lite"/>
    </source>
</evidence>
<dbReference type="PANTHER" id="PTHR47331:SF1">
    <property type="entry name" value="GAG-LIKE PROTEIN"/>
    <property type="match status" value="1"/>
</dbReference>
<dbReference type="InterPro" id="IPR001995">
    <property type="entry name" value="Peptidase_A2_cat"/>
</dbReference>
<accession>A0A6S7LV12</accession>
<protein>
    <submittedName>
        <fullName evidence="2">WDFY family member 4</fullName>
    </submittedName>
</protein>
<dbReference type="InterPro" id="IPR005312">
    <property type="entry name" value="DUF1759"/>
</dbReference>
<proteinExistence type="predicted"/>